<organism evidence="1 2">
    <name type="scientific">Irregularibacter muris</name>
    <dbReference type="NCBI Taxonomy" id="1796619"/>
    <lineage>
        <taxon>Bacteria</taxon>
        <taxon>Bacillati</taxon>
        <taxon>Bacillota</taxon>
        <taxon>Clostridia</taxon>
        <taxon>Eubacteriales</taxon>
        <taxon>Eubacteriaceae</taxon>
        <taxon>Irregularibacter</taxon>
    </lineage>
</organism>
<dbReference type="AlphaFoldDB" id="A0AAE3HGM5"/>
<evidence type="ECO:0000313" key="1">
    <source>
        <dbReference type="EMBL" id="MCR1900310.1"/>
    </source>
</evidence>
<comment type="caution">
    <text evidence="1">The sequence shown here is derived from an EMBL/GenBank/DDBJ whole genome shotgun (WGS) entry which is preliminary data.</text>
</comment>
<reference evidence="1" key="1">
    <citation type="submission" date="2022-07" db="EMBL/GenBank/DDBJ databases">
        <title>Enhanced cultured diversity of the mouse gut microbiota enables custom-made synthetic communities.</title>
        <authorList>
            <person name="Afrizal A."/>
        </authorList>
    </citation>
    <scope>NUCLEOTIDE SEQUENCE</scope>
    <source>
        <strain evidence="1">DSM 28593</strain>
    </source>
</reference>
<evidence type="ECO:0000313" key="2">
    <source>
        <dbReference type="Proteomes" id="UP001205748"/>
    </source>
</evidence>
<dbReference type="RefSeq" id="WP_257533549.1">
    <property type="nucleotide sequence ID" value="NZ_JANKAS010000030.1"/>
</dbReference>
<sequence>MATMKSVQHEMLVEKWRKVIAERMQSGMSVRPWCKERGISEGQYYYWLKVIREESLIKAGTLAVTGSTQFAEVKQFEPQKSMHSPRVCAVIQMDNDMAVEICNGADPDTIEAILKILKR</sequence>
<dbReference type="NCBIfam" id="NF047593">
    <property type="entry name" value="IS66_ISAeme5_TnpA"/>
    <property type="match status" value="1"/>
</dbReference>
<dbReference type="EMBL" id="JANKAS010000030">
    <property type="protein sequence ID" value="MCR1900310.1"/>
    <property type="molecule type" value="Genomic_DNA"/>
</dbReference>
<protein>
    <submittedName>
        <fullName evidence="1">Helix-turn-helix domain containing protein</fullName>
    </submittedName>
</protein>
<keyword evidence="2" id="KW-1185">Reference proteome</keyword>
<dbReference type="Proteomes" id="UP001205748">
    <property type="component" value="Unassembled WGS sequence"/>
</dbReference>
<accession>A0AAE3HGM5</accession>
<gene>
    <name evidence="1" type="ORF">NSA47_15215</name>
</gene>
<proteinExistence type="predicted"/>
<name>A0AAE3HGM5_9FIRM</name>